<dbReference type="Pfam" id="PF07642">
    <property type="entry name" value="BBP2"/>
    <property type="match status" value="1"/>
</dbReference>
<evidence type="ECO:0000256" key="1">
    <source>
        <dbReference type="SAM" id="SignalP"/>
    </source>
</evidence>
<dbReference type="Proteomes" id="UP000659388">
    <property type="component" value="Unassembled WGS sequence"/>
</dbReference>
<dbReference type="EMBL" id="JAESIY010000005">
    <property type="protein sequence ID" value="MBL3656581.1"/>
    <property type="molecule type" value="Genomic_DNA"/>
</dbReference>
<accession>A0A937F7Q3</accession>
<sequence>MKKYYLLLLMATFLICTTLKAQDDEIEEATPLSISGSVDTYYKYDFSGNPNIPTSFASDQNSFSIGMVNLIASQQVGKASFVGDISFGPRGQSQSIPNSGADNNSFHIQNLYVAYQLSDMVTVSGGYMGTFVGYEVISPTGNFNYSTSYLFTSGPFQNAGLKFDFALSEKFGLMVGVFNDWNEYTDMTSSKDIGLQLSYSPSAGYDLYFNLITGEQSGTEFDITAGLQFTDNFYLGVNAATYGANEEPKLLNTAEDTGFYGLALYPQLKISDVTSLGLRFEHFVQRDAIDDISVDAFTFSANIGSGNLKFIPELRYDTASEDVFIDSHNEFTGGAFQLVAAAVYSF</sequence>
<reference evidence="2" key="1">
    <citation type="submission" date="2021-01" db="EMBL/GenBank/DDBJ databases">
        <title>Fulvivirga kasyanovii gen. nov., sp nov., a novel member of the phylum Bacteroidetes isolated from seawater in a mussel farm.</title>
        <authorList>
            <person name="Zhao L.-H."/>
            <person name="Wang Z.-J."/>
        </authorList>
    </citation>
    <scope>NUCLEOTIDE SEQUENCE</scope>
    <source>
        <strain evidence="2">2943</strain>
    </source>
</reference>
<dbReference type="InterPro" id="IPR011486">
    <property type="entry name" value="BBP2"/>
</dbReference>
<name>A0A937F7Q3_9BACT</name>
<feature type="signal peptide" evidence="1">
    <location>
        <begin position="1"/>
        <end position="21"/>
    </location>
</feature>
<gene>
    <name evidence="2" type="ORF">JL102_10590</name>
</gene>
<feature type="chain" id="PRO_5037091019" evidence="1">
    <location>
        <begin position="22"/>
        <end position="346"/>
    </location>
</feature>
<comment type="caution">
    <text evidence="2">The sequence shown here is derived from an EMBL/GenBank/DDBJ whole genome shotgun (WGS) entry which is preliminary data.</text>
</comment>
<dbReference type="SUPFAM" id="SSF56935">
    <property type="entry name" value="Porins"/>
    <property type="match status" value="1"/>
</dbReference>
<evidence type="ECO:0000313" key="3">
    <source>
        <dbReference type="Proteomes" id="UP000659388"/>
    </source>
</evidence>
<dbReference type="AlphaFoldDB" id="A0A937F7Q3"/>
<evidence type="ECO:0000313" key="2">
    <source>
        <dbReference type="EMBL" id="MBL3656581.1"/>
    </source>
</evidence>
<proteinExistence type="predicted"/>
<dbReference type="InterPro" id="IPR023614">
    <property type="entry name" value="Porin_dom_sf"/>
</dbReference>
<organism evidence="2 3">
    <name type="scientific">Fulvivirga sediminis</name>
    <dbReference type="NCBI Taxonomy" id="2803949"/>
    <lineage>
        <taxon>Bacteria</taxon>
        <taxon>Pseudomonadati</taxon>
        <taxon>Bacteroidota</taxon>
        <taxon>Cytophagia</taxon>
        <taxon>Cytophagales</taxon>
        <taxon>Fulvivirgaceae</taxon>
        <taxon>Fulvivirga</taxon>
    </lineage>
</organism>
<protein>
    <submittedName>
        <fullName evidence="2">Porin</fullName>
    </submittedName>
</protein>
<dbReference type="Gene3D" id="2.40.160.10">
    <property type="entry name" value="Porin"/>
    <property type="match status" value="1"/>
</dbReference>
<keyword evidence="1" id="KW-0732">Signal</keyword>
<keyword evidence="3" id="KW-1185">Reference proteome</keyword>
<dbReference type="RefSeq" id="WP_202244369.1">
    <property type="nucleotide sequence ID" value="NZ_JAESIY010000005.1"/>
</dbReference>